<accession>A0A8R1EHT4</accession>
<dbReference type="AlphaFoldDB" id="A0A8R1EHT4"/>
<feature type="compositionally biased region" description="Acidic residues" evidence="1">
    <location>
        <begin position="29"/>
        <end position="41"/>
    </location>
</feature>
<dbReference type="EnsemblMetazoa" id="CJA37203b.1">
    <property type="protein sequence ID" value="CJA37203b.1"/>
    <property type="gene ID" value="WBGene00213050"/>
</dbReference>
<dbReference type="Proteomes" id="UP000005237">
    <property type="component" value="Unassembled WGS sequence"/>
</dbReference>
<evidence type="ECO:0000313" key="3">
    <source>
        <dbReference type="Proteomes" id="UP000005237"/>
    </source>
</evidence>
<proteinExistence type="predicted"/>
<protein>
    <submittedName>
        <fullName evidence="2">Uncharacterized protein</fullName>
    </submittedName>
</protein>
<evidence type="ECO:0000256" key="1">
    <source>
        <dbReference type="SAM" id="MobiDB-lite"/>
    </source>
</evidence>
<evidence type="ECO:0000313" key="2">
    <source>
        <dbReference type="EnsemblMetazoa" id="CJA37203b.1"/>
    </source>
</evidence>
<name>A0A8R1EHT4_CAEJA</name>
<sequence>MTTAPPTRNESRAASYRVKKAPSVATVIEEQEEEMEEDPEDPSTFSKRAPTPARRGRAPRSQPSSAQKKKKEEDALNILSSPQRNPRSEFRIILIFGIVGPPK</sequence>
<feature type="region of interest" description="Disordered" evidence="1">
    <location>
        <begin position="1"/>
        <end position="84"/>
    </location>
</feature>
<organism evidence="2 3">
    <name type="scientific">Caenorhabditis japonica</name>
    <dbReference type="NCBI Taxonomy" id="281687"/>
    <lineage>
        <taxon>Eukaryota</taxon>
        <taxon>Metazoa</taxon>
        <taxon>Ecdysozoa</taxon>
        <taxon>Nematoda</taxon>
        <taxon>Chromadorea</taxon>
        <taxon>Rhabditida</taxon>
        <taxon>Rhabditina</taxon>
        <taxon>Rhabditomorpha</taxon>
        <taxon>Rhabditoidea</taxon>
        <taxon>Rhabditidae</taxon>
        <taxon>Peloderinae</taxon>
        <taxon>Caenorhabditis</taxon>
    </lineage>
</organism>
<reference evidence="3" key="1">
    <citation type="submission" date="2010-08" db="EMBL/GenBank/DDBJ databases">
        <authorList>
            <consortium name="Caenorhabditis japonica Sequencing Consortium"/>
            <person name="Wilson R.K."/>
        </authorList>
    </citation>
    <scope>NUCLEOTIDE SEQUENCE [LARGE SCALE GENOMIC DNA]</scope>
    <source>
        <strain evidence="3">DF5081</strain>
    </source>
</reference>
<reference evidence="2" key="2">
    <citation type="submission" date="2022-06" db="UniProtKB">
        <authorList>
            <consortium name="EnsemblMetazoa"/>
        </authorList>
    </citation>
    <scope>IDENTIFICATION</scope>
    <source>
        <strain evidence="2">DF5081</strain>
    </source>
</reference>
<keyword evidence="3" id="KW-1185">Reference proteome</keyword>